<dbReference type="Pfam" id="PF19577">
    <property type="entry name" value="DcaP"/>
    <property type="match status" value="1"/>
</dbReference>
<dbReference type="RefSeq" id="WP_171541386.1">
    <property type="nucleotide sequence ID" value="NZ_JABERL010000086.1"/>
</dbReference>
<dbReference type="Gene3D" id="2.40.160.10">
    <property type="entry name" value="Porin"/>
    <property type="match status" value="1"/>
</dbReference>
<dbReference type="SUPFAM" id="SSF56935">
    <property type="entry name" value="Porins"/>
    <property type="match status" value="1"/>
</dbReference>
<protein>
    <submittedName>
        <fullName evidence="2">DcaP-like protein</fullName>
    </submittedName>
</protein>
<proteinExistence type="predicted"/>
<dbReference type="EMBL" id="JABERL010000086">
    <property type="protein sequence ID" value="NNH79434.1"/>
    <property type="molecule type" value="Genomic_DNA"/>
</dbReference>
<reference evidence="2 3" key="1">
    <citation type="submission" date="2020-04" db="EMBL/GenBank/DDBJ databases">
        <title>Acinetobacter Taxon 24.</title>
        <authorList>
            <person name="Nemec A."/>
            <person name="Radolfova-Krizova L."/>
            <person name="Higgins P.G."/>
            <person name="Spanelova P."/>
        </authorList>
    </citation>
    <scope>NUCLEOTIDE SEQUENCE [LARGE SCALE GENOMIC DNA]</scope>
    <source>
        <strain evidence="2 3">ANC 5380</strain>
    </source>
</reference>
<dbReference type="Proteomes" id="UP000569202">
    <property type="component" value="Unassembled WGS sequence"/>
</dbReference>
<dbReference type="InterPro" id="IPR023614">
    <property type="entry name" value="Porin_dom_sf"/>
</dbReference>
<feature type="signal peptide" evidence="1">
    <location>
        <begin position="1"/>
        <end position="21"/>
    </location>
</feature>
<dbReference type="AlphaFoldDB" id="A0A7Y2RJ24"/>
<keyword evidence="1" id="KW-0732">Signal</keyword>
<accession>A0A7Y2RJ24</accession>
<gene>
    <name evidence="2" type="ORF">HLH17_17730</name>
</gene>
<dbReference type="InterPro" id="IPR045748">
    <property type="entry name" value="DcaP"/>
</dbReference>
<organism evidence="2 3">
    <name type="scientific">Acinetobacter terrae</name>
    <dbReference type="NCBI Taxonomy" id="2731247"/>
    <lineage>
        <taxon>Bacteria</taxon>
        <taxon>Pseudomonadati</taxon>
        <taxon>Pseudomonadota</taxon>
        <taxon>Gammaproteobacteria</taxon>
        <taxon>Moraxellales</taxon>
        <taxon>Moraxellaceae</taxon>
        <taxon>Acinetobacter</taxon>
        <taxon>Acinetobacter Taxon 24</taxon>
    </lineage>
</organism>
<comment type="caution">
    <text evidence="2">The sequence shown here is derived from an EMBL/GenBank/DDBJ whole genome shotgun (WGS) entry which is preliminary data.</text>
</comment>
<evidence type="ECO:0000256" key="1">
    <source>
        <dbReference type="SAM" id="SignalP"/>
    </source>
</evidence>
<evidence type="ECO:0000313" key="2">
    <source>
        <dbReference type="EMBL" id="NNH79434.1"/>
    </source>
</evidence>
<evidence type="ECO:0000313" key="3">
    <source>
        <dbReference type="Proteomes" id="UP000569202"/>
    </source>
</evidence>
<feature type="chain" id="PRO_5031482664" evidence="1">
    <location>
        <begin position="22"/>
        <end position="403"/>
    </location>
</feature>
<sequence length="403" mass="45468">MKFYNLAFIVLVNTVISTAYAEQTVATDIEQLKSEVAALKQMLQAQQVSGTSIVEQQESKPPAPNKWQSKFGAEINLYGFIRGDVAYQFEGAKGIFNSIHSVALDDSADKKATEDRFDSTMTTTRIGLDFSTPLDKQSLKGKIEVDFRGGDTKDSLRLRHVYLSYDRWLIGQTTSSFLSTETAPEMLDFNTALGGGTTRNPMIRYEQPINAVTMYFLSLEKGNDENRLPLLAGKLRHDFSEGDGLITIRGLLQEVRLGEVEDKTELGWGAALGLHYKFTPSLLLNANYSHVSGDNKILLAISDNRRYIQEGNDIELIDFDAFQIGTTYHFNEKLRSTLGYGALIYDENNDTANKKLQQGWVNMMYKPYKPLTFGVEYVYGERNTVNDREGKDSRLEMMAKYDF</sequence>
<name>A0A7Y2RJ24_9GAMM</name>